<dbReference type="GO" id="GO:0009097">
    <property type="term" value="P:isoleucine biosynthetic process"/>
    <property type="evidence" value="ECO:0007669"/>
    <property type="project" value="UniProtKB-UniRule"/>
</dbReference>
<dbReference type="Proteomes" id="UP000199686">
    <property type="component" value="Unassembled WGS sequence"/>
</dbReference>
<proteinExistence type="inferred from homology"/>
<dbReference type="InterPro" id="IPR004789">
    <property type="entry name" value="Acetalactate_synth_ssu"/>
</dbReference>
<reference evidence="6 8" key="2">
    <citation type="submission" date="2016-10" db="EMBL/GenBank/DDBJ databases">
        <authorList>
            <person name="Varghese N."/>
            <person name="Submissions S."/>
        </authorList>
    </citation>
    <scope>NUCLEOTIDE SEQUENCE [LARGE SCALE GENOMIC DNA]</scope>
    <source>
        <strain evidence="6 8">DSM 2094</strain>
    </source>
</reference>
<comment type="pathway">
    <text evidence="3">Amino-acid biosynthesis; L-isoleucine biosynthesis; L-isoleucine from 2-oxobutanoate: step 1/4.</text>
</comment>
<dbReference type="EMBL" id="FJMZ01000017">
    <property type="protein sequence ID" value="CZQ93558.1"/>
    <property type="molecule type" value="Genomic_DNA"/>
</dbReference>
<dbReference type="InterPro" id="IPR002912">
    <property type="entry name" value="ACT_dom"/>
</dbReference>
<dbReference type="AlphaFoldDB" id="A0AB38BHL4"/>
<dbReference type="Gene3D" id="3.30.70.260">
    <property type="match status" value="1"/>
</dbReference>
<comment type="caution">
    <text evidence="6">The sequence shown here is derived from an EMBL/GenBank/DDBJ whole genome shotgun (WGS) entry which is preliminary data.</text>
</comment>
<dbReference type="GO" id="GO:0005829">
    <property type="term" value="C:cytosol"/>
    <property type="evidence" value="ECO:0007669"/>
    <property type="project" value="TreeGrafter"/>
</dbReference>
<dbReference type="GO" id="GO:0016829">
    <property type="term" value="F:lyase activity"/>
    <property type="evidence" value="ECO:0007669"/>
    <property type="project" value="UniProtKB-KW"/>
</dbReference>
<comment type="similarity">
    <text evidence="3">Belongs to the acetolactate synthase small subunit family.</text>
</comment>
<protein>
    <recommendedName>
        <fullName evidence="3">Acetolactate synthase small subunit</fullName>
        <shortName evidence="3">AHAS</shortName>
        <shortName evidence="3">ALS</shortName>
        <ecNumber evidence="3">2.2.1.6</ecNumber>
    </recommendedName>
    <alternativeName>
        <fullName evidence="3">Acetohydroxy-acid synthase small subunit</fullName>
    </alternativeName>
</protein>
<keyword evidence="7" id="KW-1185">Reference proteome</keyword>
<keyword evidence="3 5" id="KW-0808">Transferase</keyword>
<dbReference type="Proteomes" id="UP000195947">
    <property type="component" value="Unassembled WGS sequence"/>
</dbReference>
<sequence length="87" mass="9699">MMLRLIQAKVVNKPGVLNRITQVILKPQYNIDTLTLTGTEDYDVSLITVGINFDTLDAAELLTKQLEKQVDVISATDITEKRLGLRA</sequence>
<evidence type="ECO:0000313" key="7">
    <source>
        <dbReference type="Proteomes" id="UP000195947"/>
    </source>
</evidence>
<reference evidence="5 7" key="1">
    <citation type="submission" date="2016-02" db="EMBL/GenBank/DDBJ databases">
        <authorList>
            <person name="Strepis N."/>
        </authorList>
    </citation>
    <scope>NUCLEOTIDE SEQUENCE [LARGE SCALE GENOMIC DNA]</scope>
    <source>
        <strain evidence="5">Trichococcus flocculiformis</strain>
    </source>
</reference>
<dbReference type="InterPro" id="IPR054480">
    <property type="entry name" value="AHAS_small-like_ACT"/>
</dbReference>
<evidence type="ECO:0000313" key="6">
    <source>
        <dbReference type="EMBL" id="SFH76099.1"/>
    </source>
</evidence>
<comment type="function">
    <text evidence="3">Catalyzes the conversion of 2 pyruvate molecules into acetolactate in the first common step of the biosynthetic pathway of the branched-amino acids such as leucine, isoleucine, and valine.</text>
</comment>
<dbReference type="NCBIfam" id="TIGR00119">
    <property type="entry name" value="acolac_sm"/>
    <property type="match status" value="1"/>
</dbReference>
<evidence type="ECO:0000256" key="3">
    <source>
        <dbReference type="RuleBase" id="RU368092"/>
    </source>
</evidence>
<accession>A0AB38BHL4</accession>
<dbReference type="GO" id="GO:0003984">
    <property type="term" value="F:acetolactate synthase activity"/>
    <property type="evidence" value="ECO:0007669"/>
    <property type="project" value="UniProtKB-UniRule"/>
</dbReference>
<dbReference type="PANTHER" id="PTHR30239:SF0">
    <property type="entry name" value="ACETOLACTATE SYNTHASE SMALL SUBUNIT 1, CHLOROPLASTIC"/>
    <property type="match status" value="1"/>
</dbReference>
<dbReference type="PROSITE" id="PS51671">
    <property type="entry name" value="ACT"/>
    <property type="match status" value="1"/>
</dbReference>
<dbReference type="RefSeq" id="WP_086627981.1">
    <property type="nucleotide sequence ID" value="NZ_FJMZ01000017.1"/>
</dbReference>
<dbReference type="GO" id="GO:0009099">
    <property type="term" value="P:L-valine biosynthetic process"/>
    <property type="evidence" value="ECO:0007669"/>
    <property type="project" value="UniProtKB-UniRule"/>
</dbReference>
<evidence type="ECO:0000256" key="2">
    <source>
        <dbReference type="ARBA" id="ARBA00048670"/>
    </source>
</evidence>
<feature type="domain" description="ACT" evidence="4">
    <location>
        <begin position="5"/>
        <end position="80"/>
    </location>
</feature>
<dbReference type="PANTHER" id="PTHR30239">
    <property type="entry name" value="ACETOLACTATE SYNTHASE SMALL SUBUNIT"/>
    <property type="match status" value="1"/>
</dbReference>
<dbReference type="GO" id="GO:1990610">
    <property type="term" value="F:acetolactate synthase regulator activity"/>
    <property type="evidence" value="ECO:0007669"/>
    <property type="project" value="UniProtKB-UniRule"/>
</dbReference>
<dbReference type="EC" id="2.2.1.6" evidence="3"/>
<comment type="pathway">
    <text evidence="3">Amino-acid biosynthesis; L-valine biosynthesis; L-valine from pyruvate: step 1/4.</text>
</comment>
<evidence type="ECO:0000256" key="1">
    <source>
        <dbReference type="ARBA" id="ARBA00011744"/>
    </source>
</evidence>
<name>A0AB38BHL4_9LACT</name>
<keyword evidence="5" id="KW-0456">Lyase</keyword>
<evidence type="ECO:0000259" key="4">
    <source>
        <dbReference type="PROSITE" id="PS51671"/>
    </source>
</evidence>
<keyword evidence="3" id="KW-0028">Amino-acid biosynthesis</keyword>
<dbReference type="InterPro" id="IPR045865">
    <property type="entry name" value="ACT-like_dom_sf"/>
</dbReference>
<comment type="subunit">
    <text evidence="1 3">Dimer of large and small chains.</text>
</comment>
<evidence type="ECO:0000313" key="5">
    <source>
        <dbReference type="EMBL" id="CZQ93558.1"/>
    </source>
</evidence>
<comment type="catalytic activity">
    <reaction evidence="2 3">
        <text>2 pyruvate + H(+) = (2S)-2-acetolactate + CO2</text>
        <dbReference type="Rhea" id="RHEA:25249"/>
        <dbReference type="ChEBI" id="CHEBI:15361"/>
        <dbReference type="ChEBI" id="CHEBI:15378"/>
        <dbReference type="ChEBI" id="CHEBI:16526"/>
        <dbReference type="ChEBI" id="CHEBI:58476"/>
        <dbReference type="EC" id="2.2.1.6"/>
    </reaction>
</comment>
<dbReference type="SUPFAM" id="SSF55021">
    <property type="entry name" value="ACT-like"/>
    <property type="match status" value="1"/>
</dbReference>
<keyword evidence="3" id="KW-0100">Branched-chain amino acid biosynthesis</keyword>
<dbReference type="EMBL" id="FOQC01000013">
    <property type="protein sequence ID" value="SFH76099.1"/>
    <property type="molecule type" value="Genomic_DNA"/>
</dbReference>
<gene>
    <name evidence="6" type="ORF">SAMN04488507_101337</name>
    <name evidence="5" type="ORF">TFLO_1682</name>
</gene>
<organism evidence="6 8">
    <name type="scientific">Trichococcus flocculiformis</name>
    <dbReference type="NCBI Taxonomy" id="82803"/>
    <lineage>
        <taxon>Bacteria</taxon>
        <taxon>Bacillati</taxon>
        <taxon>Bacillota</taxon>
        <taxon>Bacilli</taxon>
        <taxon>Lactobacillales</taxon>
        <taxon>Carnobacteriaceae</taxon>
        <taxon>Trichococcus</taxon>
    </lineage>
</organism>
<dbReference type="Pfam" id="PF22629">
    <property type="entry name" value="ACT_AHAS_ss"/>
    <property type="match status" value="1"/>
</dbReference>
<evidence type="ECO:0000313" key="8">
    <source>
        <dbReference type="Proteomes" id="UP000199686"/>
    </source>
</evidence>